<protein>
    <recommendedName>
        <fullName evidence="2">Protein ENHANCED DISEASE RESISTANCE 2 C-terminal domain-containing protein</fullName>
    </recommendedName>
</protein>
<evidence type="ECO:0000313" key="3">
    <source>
        <dbReference type="EMBL" id="CAK0796188.1"/>
    </source>
</evidence>
<feature type="non-terminal residue" evidence="3">
    <location>
        <position position="159"/>
    </location>
</feature>
<reference evidence="3" key="1">
    <citation type="submission" date="2023-10" db="EMBL/GenBank/DDBJ databases">
        <authorList>
            <person name="Chen Y."/>
            <person name="Shah S."/>
            <person name="Dougan E. K."/>
            <person name="Thang M."/>
            <person name="Chan C."/>
        </authorList>
    </citation>
    <scope>NUCLEOTIDE SEQUENCE [LARGE SCALE GENOMIC DNA]</scope>
</reference>
<name>A0ABN9PSP9_9DINO</name>
<proteinExistence type="predicted"/>
<keyword evidence="4" id="KW-1185">Reference proteome</keyword>
<gene>
    <name evidence="3" type="ORF">PCOR1329_LOCUS5627</name>
</gene>
<accession>A0ABN9PSP9</accession>
<feature type="non-terminal residue" evidence="3">
    <location>
        <position position="1"/>
    </location>
</feature>
<dbReference type="Proteomes" id="UP001189429">
    <property type="component" value="Unassembled WGS sequence"/>
</dbReference>
<organism evidence="3 4">
    <name type="scientific">Prorocentrum cordatum</name>
    <dbReference type="NCBI Taxonomy" id="2364126"/>
    <lineage>
        <taxon>Eukaryota</taxon>
        <taxon>Sar</taxon>
        <taxon>Alveolata</taxon>
        <taxon>Dinophyceae</taxon>
        <taxon>Prorocentrales</taxon>
        <taxon>Prorocentraceae</taxon>
        <taxon>Prorocentrum</taxon>
    </lineage>
</organism>
<feature type="compositionally biased region" description="Low complexity" evidence="1">
    <location>
        <begin position="59"/>
        <end position="74"/>
    </location>
</feature>
<dbReference type="InterPro" id="IPR009769">
    <property type="entry name" value="EDR2_C"/>
</dbReference>
<evidence type="ECO:0000256" key="1">
    <source>
        <dbReference type="SAM" id="MobiDB-lite"/>
    </source>
</evidence>
<sequence>AWSGACSDSIVVPDSDDDWSCGCGVCSRLPPPPRCGQRALPALQDIQALRHPADRRGQLRSSRAGGAASAGGQRPQLGGEALPRAVEAGAAGSSAAAPSLGELRAVLGDGSCAFGEPQHGWDEVSHEGVMVRGPRYLTDRAKVNSGPPLLETLCCDTFQ</sequence>
<evidence type="ECO:0000259" key="2">
    <source>
        <dbReference type="Pfam" id="PF07059"/>
    </source>
</evidence>
<dbReference type="Pfam" id="PF07059">
    <property type="entry name" value="EDR2_C"/>
    <property type="match status" value="1"/>
</dbReference>
<comment type="caution">
    <text evidence="3">The sequence shown here is derived from an EMBL/GenBank/DDBJ whole genome shotgun (WGS) entry which is preliminary data.</text>
</comment>
<feature type="region of interest" description="Disordered" evidence="1">
    <location>
        <begin position="52"/>
        <end position="94"/>
    </location>
</feature>
<feature type="domain" description="Protein ENHANCED DISEASE RESISTANCE 2 C-terminal" evidence="2">
    <location>
        <begin position="121"/>
        <end position="159"/>
    </location>
</feature>
<dbReference type="EMBL" id="CAUYUJ010001490">
    <property type="protein sequence ID" value="CAK0796188.1"/>
    <property type="molecule type" value="Genomic_DNA"/>
</dbReference>
<evidence type="ECO:0000313" key="4">
    <source>
        <dbReference type="Proteomes" id="UP001189429"/>
    </source>
</evidence>